<dbReference type="RefSeq" id="WP_010799019.1">
    <property type="nucleotide sequence ID" value="NZ_CP069263.1"/>
</dbReference>
<gene>
    <name evidence="9" type="primary">feaR</name>
    <name evidence="8" type="ORF">IRZ65_11580</name>
    <name evidence="9" type="ORF">NCTC11842_05409</name>
</gene>
<dbReference type="Pfam" id="PF14525">
    <property type="entry name" value="AraC_binding_2"/>
    <property type="match status" value="1"/>
</dbReference>
<dbReference type="Proteomes" id="UP000250443">
    <property type="component" value="Unassembled WGS sequence"/>
</dbReference>
<accession>A0A2X2D6L9</accession>
<dbReference type="GO" id="GO:0043565">
    <property type="term" value="F:sequence-specific DNA binding"/>
    <property type="evidence" value="ECO:0007669"/>
    <property type="project" value="InterPro"/>
</dbReference>
<sequence length="313" mass="34648">MQVQRLDAFSIWLETIRAFCGRRFTAQPSLTGSLFIGELTQRRIAGLELAMVKTNAACLARKRGHDQDGDRYCFLVMQRSGRAQITQHGHTIDLVPGEMALVDSAGTCEINPLGLMEHCSIHLPREAVSTHLANQQHIFGKLNSGSASGRLLRLICTQLAEGMPAQEWQDDEGEALQDSLISLLKPALTASAPAMAVELQAKGGVLRSGVEQLIHDQLADASLSPAKLAAQLGISIRQLYRLFEEEGDSVCRYIQRARLARSAADLLDQRLVNESITDIAFKWGFTDSAHFSRTFKKHFERSPRDYRSQSMTA</sequence>
<dbReference type="Pfam" id="PF12833">
    <property type="entry name" value="HTH_18"/>
    <property type="match status" value="1"/>
</dbReference>
<dbReference type="EMBL" id="JADMCD010000005">
    <property type="protein sequence ID" value="MBF8641324.1"/>
    <property type="molecule type" value="Genomic_DNA"/>
</dbReference>
<organism evidence="9 10">
    <name type="scientific">Pseudomonas luteola</name>
    <dbReference type="NCBI Taxonomy" id="47886"/>
    <lineage>
        <taxon>Bacteria</taxon>
        <taxon>Pseudomonadati</taxon>
        <taxon>Pseudomonadota</taxon>
        <taxon>Gammaproteobacteria</taxon>
        <taxon>Pseudomonadales</taxon>
        <taxon>Pseudomonadaceae</taxon>
        <taxon>Pseudomonas</taxon>
    </lineage>
</organism>
<evidence type="ECO:0000313" key="11">
    <source>
        <dbReference type="Proteomes" id="UP000626180"/>
    </source>
</evidence>
<dbReference type="SMART" id="SM00342">
    <property type="entry name" value="HTH_ARAC"/>
    <property type="match status" value="1"/>
</dbReference>
<dbReference type="Proteomes" id="UP000626180">
    <property type="component" value="Unassembled WGS sequence"/>
</dbReference>
<dbReference type="InterPro" id="IPR018060">
    <property type="entry name" value="HTH_AraC"/>
</dbReference>
<evidence type="ECO:0000256" key="3">
    <source>
        <dbReference type="ARBA" id="ARBA00023125"/>
    </source>
</evidence>
<dbReference type="PROSITE" id="PS00041">
    <property type="entry name" value="HTH_ARAC_FAMILY_1"/>
    <property type="match status" value="1"/>
</dbReference>
<dbReference type="Gene3D" id="1.10.10.60">
    <property type="entry name" value="Homeodomain-like"/>
    <property type="match status" value="1"/>
</dbReference>
<dbReference type="InterPro" id="IPR050204">
    <property type="entry name" value="AraC_XylS_family_regulators"/>
</dbReference>
<reference evidence="9 10" key="1">
    <citation type="submission" date="2018-06" db="EMBL/GenBank/DDBJ databases">
        <authorList>
            <consortium name="Pathogen Informatics"/>
            <person name="Doyle S."/>
        </authorList>
    </citation>
    <scope>NUCLEOTIDE SEQUENCE [LARGE SCALE GENOMIC DNA]</scope>
    <source>
        <strain evidence="9 10">NCTC11842</strain>
    </source>
</reference>
<evidence type="ECO:0000256" key="1">
    <source>
        <dbReference type="ARBA" id="ARBA00004496"/>
    </source>
</evidence>
<dbReference type="InterPro" id="IPR020449">
    <property type="entry name" value="Tscrpt_reg_AraC-type_HTH"/>
</dbReference>
<dbReference type="EMBL" id="UAUF01000015">
    <property type="protein sequence ID" value="SPZ16377.1"/>
    <property type="molecule type" value="Genomic_DNA"/>
</dbReference>
<keyword evidence="5" id="KW-0804">Transcription</keyword>
<reference evidence="8 11" key="2">
    <citation type="submission" date="2020-10" db="EMBL/GenBank/DDBJ databases">
        <title>Genome sequences of Pseudomonas isolates.</title>
        <authorList>
            <person name="Wessels L."/>
            <person name="Reich F."/>
            <person name="Hammerl J."/>
        </authorList>
    </citation>
    <scope>NUCLEOTIDE SEQUENCE [LARGE SCALE GENOMIC DNA]</scope>
    <source>
        <strain evidence="8 11">20-MO00624-0</strain>
    </source>
</reference>
<comment type="function">
    <text evidence="6">Regulatory protein of the TOL plasmid xyl operons. XylS activates the xylXYZLTEGFJQKIH operon required for the degradation of toluene, m-xylene and p-xylene.</text>
</comment>
<evidence type="ECO:0000256" key="2">
    <source>
        <dbReference type="ARBA" id="ARBA00023015"/>
    </source>
</evidence>
<dbReference type="AlphaFoldDB" id="A0A2X2D6L9"/>
<keyword evidence="11" id="KW-1185">Reference proteome</keyword>
<evidence type="ECO:0000313" key="9">
    <source>
        <dbReference type="EMBL" id="SPZ16377.1"/>
    </source>
</evidence>
<dbReference type="PRINTS" id="PR00032">
    <property type="entry name" value="HTHARAC"/>
</dbReference>
<keyword evidence="2" id="KW-0805">Transcription regulation</keyword>
<dbReference type="InterPro" id="IPR018062">
    <property type="entry name" value="HTH_AraC-typ_CS"/>
</dbReference>
<comment type="subcellular location">
    <subcellularLocation>
        <location evidence="1">Cytoplasm</location>
    </subcellularLocation>
</comment>
<dbReference type="PANTHER" id="PTHR46796:SF6">
    <property type="entry name" value="ARAC SUBFAMILY"/>
    <property type="match status" value="1"/>
</dbReference>
<dbReference type="SUPFAM" id="SSF46689">
    <property type="entry name" value="Homeodomain-like"/>
    <property type="match status" value="1"/>
</dbReference>
<dbReference type="GO" id="GO:0003700">
    <property type="term" value="F:DNA-binding transcription factor activity"/>
    <property type="evidence" value="ECO:0007669"/>
    <property type="project" value="InterPro"/>
</dbReference>
<proteinExistence type="predicted"/>
<evidence type="ECO:0000256" key="5">
    <source>
        <dbReference type="ARBA" id="ARBA00023163"/>
    </source>
</evidence>
<dbReference type="PANTHER" id="PTHR46796">
    <property type="entry name" value="HTH-TYPE TRANSCRIPTIONAL ACTIVATOR RHAS-RELATED"/>
    <property type="match status" value="1"/>
</dbReference>
<name>A0A2X2D6L9_PSELU</name>
<evidence type="ECO:0000313" key="10">
    <source>
        <dbReference type="Proteomes" id="UP000250443"/>
    </source>
</evidence>
<evidence type="ECO:0000256" key="4">
    <source>
        <dbReference type="ARBA" id="ARBA00023159"/>
    </source>
</evidence>
<evidence type="ECO:0000259" key="7">
    <source>
        <dbReference type="PROSITE" id="PS01124"/>
    </source>
</evidence>
<dbReference type="InterPro" id="IPR035418">
    <property type="entry name" value="AraC-bd_2"/>
</dbReference>
<dbReference type="GO" id="GO:0005737">
    <property type="term" value="C:cytoplasm"/>
    <property type="evidence" value="ECO:0007669"/>
    <property type="project" value="UniProtKB-SubCell"/>
</dbReference>
<dbReference type="PROSITE" id="PS01124">
    <property type="entry name" value="HTH_ARAC_FAMILY_2"/>
    <property type="match status" value="1"/>
</dbReference>
<dbReference type="NCBIfam" id="NF007243">
    <property type="entry name" value="PRK09685.1"/>
    <property type="match status" value="1"/>
</dbReference>
<feature type="domain" description="HTH araC/xylS-type" evidence="7">
    <location>
        <begin position="208"/>
        <end position="309"/>
    </location>
</feature>
<dbReference type="GO" id="GO:0009893">
    <property type="term" value="P:positive regulation of metabolic process"/>
    <property type="evidence" value="ECO:0007669"/>
    <property type="project" value="UniProtKB-ARBA"/>
</dbReference>
<protein>
    <submittedName>
        <fullName evidence="9">Putative AraC family transcriptional regulator</fullName>
    </submittedName>
    <submittedName>
        <fullName evidence="8">Transcriptional regulator FeaR</fullName>
    </submittedName>
</protein>
<keyword evidence="4" id="KW-0010">Activator</keyword>
<evidence type="ECO:0000256" key="6">
    <source>
        <dbReference type="ARBA" id="ARBA00037345"/>
    </source>
</evidence>
<dbReference type="InterPro" id="IPR009057">
    <property type="entry name" value="Homeodomain-like_sf"/>
</dbReference>
<keyword evidence="3" id="KW-0238">DNA-binding</keyword>
<evidence type="ECO:0000313" key="8">
    <source>
        <dbReference type="EMBL" id="MBF8641324.1"/>
    </source>
</evidence>